<dbReference type="AlphaFoldDB" id="J4JTX0"/>
<evidence type="ECO:0000259" key="1">
    <source>
        <dbReference type="Pfam" id="PF05305"/>
    </source>
</evidence>
<sequence length="112" mass="12341">MEFRFRGTRRRREPFMKKYLIAPIACCTVAVCIPGHASGSPNDDSFLVALRDNNVVVPLDVDPIQTADGVCTDRKNGRATEAIAGTGRVAEFRNAAAFVDLAIEYYCPQYTP</sequence>
<gene>
    <name evidence="2" type="ORF">MCOL_V225052</name>
</gene>
<dbReference type="EMBL" id="AFVW02000018">
    <property type="protein sequence ID" value="EJO86272.1"/>
    <property type="molecule type" value="Genomic_DNA"/>
</dbReference>
<comment type="caution">
    <text evidence="2">The sequence shown here is derived from an EMBL/GenBank/DDBJ whole genome shotgun (WGS) entry which is preliminary data.</text>
</comment>
<dbReference type="STRING" id="1041522.GCA_002105755_02863"/>
<dbReference type="InterPro" id="IPR007969">
    <property type="entry name" value="DUF732"/>
</dbReference>
<organism evidence="2 3">
    <name type="scientific">Mycobacterium colombiense CECT 3035</name>
    <dbReference type="NCBI Taxonomy" id="1041522"/>
    <lineage>
        <taxon>Bacteria</taxon>
        <taxon>Bacillati</taxon>
        <taxon>Actinomycetota</taxon>
        <taxon>Actinomycetes</taxon>
        <taxon>Mycobacteriales</taxon>
        <taxon>Mycobacteriaceae</taxon>
        <taxon>Mycobacterium</taxon>
        <taxon>Mycobacterium avium complex (MAC)</taxon>
    </lineage>
</organism>
<dbReference type="Proteomes" id="UP000006455">
    <property type="component" value="Unassembled WGS sequence"/>
</dbReference>
<dbReference type="OrthoDB" id="4736330at2"/>
<evidence type="ECO:0000313" key="2">
    <source>
        <dbReference type="EMBL" id="EJO86272.1"/>
    </source>
</evidence>
<feature type="domain" description="DUF732" evidence="1">
    <location>
        <begin position="42"/>
        <end position="109"/>
    </location>
</feature>
<reference evidence="2 3" key="1">
    <citation type="journal article" date="2011" name="J. Bacteriol.">
        <title>Genome sequence of the Mycobacterium colombiense type strain, CECT 3035.</title>
        <authorList>
            <person name="Gonzalez-Perez M."/>
            <person name="Murcia M.I."/>
            <person name="Landsman D."/>
            <person name="Jordan I.K."/>
            <person name="Marino-Ramirez L."/>
        </authorList>
    </citation>
    <scope>NUCLEOTIDE SEQUENCE [LARGE SCALE GENOMIC DNA]</scope>
    <source>
        <strain evidence="2 3">CECT 3035</strain>
    </source>
</reference>
<evidence type="ECO:0000313" key="3">
    <source>
        <dbReference type="Proteomes" id="UP000006455"/>
    </source>
</evidence>
<accession>J4JTX0</accession>
<protein>
    <recommendedName>
        <fullName evidence="1">DUF732 domain-containing protein</fullName>
    </recommendedName>
</protein>
<name>J4JTX0_9MYCO</name>
<dbReference type="Pfam" id="PF05305">
    <property type="entry name" value="DUF732"/>
    <property type="match status" value="1"/>
</dbReference>
<proteinExistence type="predicted"/>